<dbReference type="InterPro" id="IPR006597">
    <property type="entry name" value="Sel1-like"/>
</dbReference>
<dbReference type="Proteomes" id="UP001595867">
    <property type="component" value="Unassembled WGS sequence"/>
</dbReference>
<dbReference type="SMART" id="SM00671">
    <property type="entry name" value="SEL1"/>
    <property type="match status" value="5"/>
</dbReference>
<comment type="caution">
    <text evidence="1">The sequence shown here is derived from an EMBL/GenBank/DDBJ whole genome shotgun (WGS) entry which is preliminary data.</text>
</comment>
<organism evidence="1 2">
    <name type="scientific">Actinoplanes subglobosus</name>
    <dbReference type="NCBI Taxonomy" id="1547892"/>
    <lineage>
        <taxon>Bacteria</taxon>
        <taxon>Bacillati</taxon>
        <taxon>Actinomycetota</taxon>
        <taxon>Actinomycetes</taxon>
        <taxon>Micromonosporales</taxon>
        <taxon>Micromonosporaceae</taxon>
        <taxon>Actinoplanes</taxon>
    </lineage>
</organism>
<dbReference type="Gene3D" id="1.25.40.10">
    <property type="entry name" value="Tetratricopeptide repeat domain"/>
    <property type="match status" value="2"/>
</dbReference>
<dbReference type="EMBL" id="JBHSBL010000019">
    <property type="protein sequence ID" value="MFC4068260.1"/>
    <property type="molecule type" value="Genomic_DNA"/>
</dbReference>
<evidence type="ECO:0000313" key="1">
    <source>
        <dbReference type="EMBL" id="MFC4068260.1"/>
    </source>
</evidence>
<dbReference type="Pfam" id="PF08238">
    <property type="entry name" value="Sel1"/>
    <property type="match status" value="6"/>
</dbReference>
<dbReference type="RefSeq" id="WP_378069163.1">
    <property type="nucleotide sequence ID" value="NZ_JBHSBL010000019.1"/>
</dbReference>
<dbReference type="SUPFAM" id="SSF81901">
    <property type="entry name" value="HCP-like"/>
    <property type="match status" value="2"/>
</dbReference>
<dbReference type="PANTHER" id="PTHR11102">
    <property type="entry name" value="SEL-1-LIKE PROTEIN"/>
    <property type="match status" value="1"/>
</dbReference>
<name>A0ABV8IZ23_9ACTN</name>
<dbReference type="InterPro" id="IPR011990">
    <property type="entry name" value="TPR-like_helical_dom_sf"/>
</dbReference>
<proteinExistence type="predicted"/>
<evidence type="ECO:0008006" key="3">
    <source>
        <dbReference type="Google" id="ProtNLM"/>
    </source>
</evidence>
<accession>A0ABV8IZ23</accession>
<dbReference type="InterPro" id="IPR050767">
    <property type="entry name" value="Sel1_AlgK"/>
</dbReference>
<evidence type="ECO:0000313" key="2">
    <source>
        <dbReference type="Proteomes" id="UP001595867"/>
    </source>
</evidence>
<keyword evidence="2" id="KW-1185">Reference proteome</keyword>
<protein>
    <recommendedName>
        <fullName evidence="3">Sel1 repeat family protein</fullName>
    </recommendedName>
</protein>
<gene>
    <name evidence="1" type="ORF">ACFO0C_25315</name>
</gene>
<sequence>MAGVMYATGQGVPKDDAEAERLLLAAAAQGDPQAAFDLGILYAHERHDPVGAMQWFLNAAKENDPRAGREVALLVPPLKDLSPGNARAGTLCGVALAFFLDQPQAGIALLEAAAAAGDPEGQRTLAFLIREGDPARSAELNRLAAEAGDGYAAHNLGVAAGDPHEAVSWLRRAAEAGVTDSYPHLANRLSELDIDDEALRWYVRGAEAGHQGCMFAAACWYRDGFGGPVDLVQALRWYLVMLGTGNGDGLHEAHQIVAAMSDDEIHEAGRQAGRILDAHLFVVRRGQPQAS</sequence>
<dbReference type="PANTHER" id="PTHR11102:SF160">
    <property type="entry name" value="ERAD-ASSOCIATED E3 UBIQUITIN-PROTEIN LIGASE COMPONENT HRD3"/>
    <property type="match status" value="1"/>
</dbReference>
<reference evidence="2" key="1">
    <citation type="journal article" date="2019" name="Int. J. Syst. Evol. Microbiol.">
        <title>The Global Catalogue of Microorganisms (GCM) 10K type strain sequencing project: providing services to taxonomists for standard genome sequencing and annotation.</title>
        <authorList>
            <consortium name="The Broad Institute Genomics Platform"/>
            <consortium name="The Broad Institute Genome Sequencing Center for Infectious Disease"/>
            <person name="Wu L."/>
            <person name="Ma J."/>
        </authorList>
    </citation>
    <scope>NUCLEOTIDE SEQUENCE [LARGE SCALE GENOMIC DNA]</scope>
    <source>
        <strain evidence="2">TBRC 5832</strain>
    </source>
</reference>